<dbReference type="PANTHER" id="PTHR43685">
    <property type="entry name" value="GLYCOSYLTRANSFERASE"/>
    <property type="match status" value="1"/>
</dbReference>
<evidence type="ECO:0000313" key="2">
    <source>
        <dbReference type="EMBL" id="SBS25858.1"/>
    </source>
</evidence>
<sequence length="328" mass="36883">MSEVNAAVSVVIRTKNRPELLQQAVLSVLAQSYRPLELVVVNDGGADIAPQLQDWLYNAADISLNLIQHEQSVGRTNAANVGLNAANSPFCVFLDDDDYFDPEHISSLVAVHHHVAAKGALVAVHCQARAVHIDKNGEEHLLSVTGHALAKNQLFYQNSLPILTVLLPTAVRELGVAFDSKFDLFEDWDFWLQVSEHCELHFLEKASCAYRIHDAGSGVRDNSRQHLAFQQVYEKWLPKLSDSEQLSLLADTHQWRESAIASLQALNQAEFDRIGSLHTYALQVIASKDKDIEHLSQLLSSLQRRYKYAERIRNAFIFMINKLLRSKP</sequence>
<dbReference type="Proteomes" id="UP000092627">
    <property type="component" value="Unassembled WGS sequence"/>
</dbReference>
<keyword evidence="2" id="KW-0328">Glycosyltransferase</keyword>
<dbReference type="PANTHER" id="PTHR43685:SF2">
    <property type="entry name" value="GLYCOSYLTRANSFERASE 2-LIKE DOMAIN-CONTAINING PROTEIN"/>
    <property type="match status" value="1"/>
</dbReference>
<name>A0A1A8T1M5_9GAMM</name>
<dbReference type="InterPro" id="IPR029044">
    <property type="entry name" value="Nucleotide-diphossugar_trans"/>
</dbReference>
<dbReference type="Pfam" id="PF00535">
    <property type="entry name" value="Glycos_transf_2"/>
    <property type="match status" value="1"/>
</dbReference>
<organism evidence="2 3">
    <name type="scientific">Marinomonas aquimarina</name>
    <dbReference type="NCBI Taxonomy" id="295068"/>
    <lineage>
        <taxon>Bacteria</taxon>
        <taxon>Pseudomonadati</taxon>
        <taxon>Pseudomonadota</taxon>
        <taxon>Gammaproteobacteria</taxon>
        <taxon>Oceanospirillales</taxon>
        <taxon>Oceanospirillaceae</taxon>
        <taxon>Marinomonas</taxon>
    </lineage>
</organism>
<dbReference type="RefSeq" id="WP_067204768.1">
    <property type="nucleotide sequence ID" value="NZ_FLOC01000001.1"/>
</dbReference>
<reference evidence="2 3" key="1">
    <citation type="submission" date="2016-06" db="EMBL/GenBank/DDBJ databases">
        <authorList>
            <person name="Kjaerup R.B."/>
            <person name="Dalgaard T.S."/>
            <person name="Juul-Madsen H.R."/>
        </authorList>
    </citation>
    <scope>NUCLEOTIDE SEQUENCE [LARGE SCALE GENOMIC DNA]</scope>
    <source>
        <strain evidence="2 3">CECT 5080</strain>
    </source>
</reference>
<accession>A0A1A8T1M5</accession>
<dbReference type="Gene3D" id="3.90.550.10">
    <property type="entry name" value="Spore Coat Polysaccharide Biosynthesis Protein SpsA, Chain A"/>
    <property type="match status" value="1"/>
</dbReference>
<dbReference type="InterPro" id="IPR050834">
    <property type="entry name" value="Glycosyltransf_2"/>
</dbReference>
<dbReference type="InterPro" id="IPR001173">
    <property type="entry name" value="Glyco_trans_2-like"/>
</dbReference>
<dbReference type="STRING" id="295068.MAQ5080_00389"/>
<dbReference type="EMBL" id="FLOC01000001">
    <property type="protein sequence ID" value="SBS25858.1"/>
    <property type="molecule type" value="Genomic_DNA"/>
</dbReference>
<dbReference type="CDD" id="cd00761">
    <property type="entry name" value="Glyco_tranf_GTA_type"/>
    <property type="match status" value="1"/>
</dbReference>
<dbReference type="SUPFAM" id="SSF53448">
    <property type="entry name" value="Nucleotide-diphospho-sugar transferases"/>
    <property type="match status" value="1"/>
</dbReference>
<keyword evidence="2" id="KW-0808">Transferase</keyword>
<feature type="domain" description="Glycosyltransferase 2-like" evidence="1">
    <location>
        <begin position="9"/>
        <end position="123"/>
    </location>
</feature>
<dbReference type="AlphaFoldDB" id="A0A1A8T1M5"/>
<evidence type="ECO:0000313" key="3">
    <source>
        <dbReference type="Proteomes" id="UP000092627"/>
    </source>
</evidence>
<dbReference type="GO" id="GO:0016757">
    <property type="term" value="F:glycosyltransferase activity"/>
    <property type="evidence" value="ECO:0007669"/>
    <property type="project" value="UniProtKB-KW"/>
</dbReference>
<dbReference type="EC" id="2.4.-.-" evidence="2"/>
<keyword evidence="3" id="KW-1185">Reference proteome</keyword>
<proteinExistence type="predicted"/>
<gene>
    <name evidence="2" type="primary">epsH</name>
    <name evidence="2" type="ORF">MAQ5080_00389</name>
</gene>
<protein>
    <submittedName>
        <fullName evidence="2">Putative glycosyltransferase EpsH</fullName>
        <ecNumber evidence="2">2.4.-.-</ecNumber>
    </submittedName>
</protein>
<evidence type="ECO:0000259" key="1">
    <source>
        <dbReference type="Pfam" id="PF00535"/>
    </source>
</evidence>